<dbReference type="AlphaFoldDB" id="A0A553MUW8"/>
<proteinExistence type="predicted"/>
<dbReference type="EMBL" id="SRMA01027249">
    <property type="protein sequence ID" value="TRY56965.1"/>
    <property type="molecule type" value="Genomic_DNA"/>
</dbReference>
<feature type="region of interest" description="Disordered" evidence="1">
    <location>
        <begin position="22"/>
        <end position="73"/>
    </location>
</feature>
<evidence type="ECO:0000313" key="2">
    <source>
        <dbReference type="EMBL" id="TRY56965.1"/>
    </source>
</evidence>
<name>A0A553MUW8_9TELE</name>
<protein>
    <submittedName>
        <fullName evidence="2">Uncharacterized protein</fullName>
    </submittedName>
</protein>
<evidence type="ECO:0000313" key="3">
    <source>
        <dbReference type="Proteomes" id="UP000316079"/>
    </source>
</evidence>
<gene>
    <name evidence="2" type="ORF">DNTS_023893</name>
</gene>
<evidence type="ECO:0000256" key="1">
    <source>
        <dbReference type="SAM" id="MobiDB-lite"/>
    </source>
</evidence>
<keyword evidence="3" id="KW-1185">Reference proteome</keyword>
<sequence length="125" mass="13949">MSKSAPVFGVFAHASQRLVQSKTAEETHRTALDPCCQSQSEPRQADRERTRRNRRNRSNTECQTRSQGHMSLPDTRLPSLLLLLLLVGSVCCINAARASELGLLTRTSVCDQCNVSCRVQSEGFW</sequence>
<reference evidence="2 3" key="1">
    <citation type="journal article" date="2019" name="Sci. Data">
        <title>Hybrid genome assembly and annotation of Danionella translucida.</title>
        <authorList>
            <person name="Kadobianskyi M."/>
            <person name="Schulze L."/>
            <person name="Schuelke M."/>
            <person name="Judkewitz B."/>
        </authorList>
    </citation>
    <scope>NUCLEOTIDE SEQUENCE [LARGE SCALE GENOMIC DNA]</scope>
    <source>
        <strain evidence="2 3">Bolton</strain>
    </source>
</reference>
<organism evidence="2 3">
    <name type="scientific">Danionella cerebrum</name>
    <dbReference type="NCBI Taxonomy" id="2873325"/>
    <lineage>
        <taxon>Eukaryota</taxon>
        <taxon>Metazoa</taxon>
        <taxon>Chordata</taxon>
        <taxon>Craniata</taxon>
        <taxon>Vertebrata</taxon>
        <taxon>Euteleostomi</taxon>
        <taxon>Actinopterygii</taxon>
        <taxon>Neopterygii</taxon>
        <taxon>Teleostei</taxon>
        <taxon>Ostariophysi</taxon>
        <taxon>Cypriniformes</taxon>
        <taxon>Danionidae</taxon>
        <taxon>Danioninae</taxon>
        <taxon>Danionella</taxon>
    </lineage>
</organism>
<comment type="caution">
    <text evidence="2">The sequence shown here is derived from an EMBL/GenBank/DDBJ whole genome shotgun (WGS) entry which is preliminary data.</text>
</comment>
<accession>A0A553MUW8</accession>
<dbReference type="Proteomes" id="UP000316079">
    <property type="component" value="Unassembled WGS sequence"/>
</dbReference>